<dbReference type="InterPro" id="IPR028082">
    <property type="entry name" value="Peripla_BP_I"/>
</dbReference>
<protein>
    <submittedName>
        <fullName evidence="4">ABC transporter substrate-binding protein</fullName>
    </submittedName>
</protein>
<gene>
    <name evidence="4" type="ORF">IPP58_09000</name>
</gene>
<comment type="caution">
    <text evidence="4">The sequence shown here is derived from an EMBL/GenBank/DDBJ whole genome shotgun (WGS) entry which is preliminary data.</text>
</comment>
<dbReference type="InterPro" id="IPR051010">
    <property type="entry name" value="BCAA_transport"/>
</dbReference>
<dbReference type="AlphaFoldDB" id="A0A9D7XIE9"/>
<dbReference type="SUPFAM" id="SSF53822">
    <property type="entry name" value="Periplasmic binding protein-like I"/>
    <property type="match status" value="1"/>
</dbReference>
<dbReference type="InterPro" id="IPR028081">
    <property type="entry name" value="Leu-bd"/>
</dbReference>
<organism evidence="4 5">
    <name type="scientific">Candidatus Geothrix skivensis</name>
    <dbReference type="NCBI Taxonomy" id="2954439"/>
    <lineage>
        <taxon>Bacteria</taxon>
        <taxon>Pseudomonadati</taxon>
        <taxon>Acidobacteriota</taxon>
        <taxon>Holophagae</taxon>
        <taxon>Holophagales</taxon>
        <taxon>Holophagaceae</taxon>
        <taxon>Geothrix</taxon>
    </lineage>
</organism>
<proteinExistence type="inferred from homology"/>
<dbReference type="Proteomes" id="UP000886657">
    <property type="component" value="Unassembled WGS sequence"/>
</dbReference>
<dbReference type="EMBL" id="JADKIO010000006">
    <property type="protein sequence ID" value="MBK9796623.1"/>
    <property type="molecule type" value="Genomic_DNA"/>
</dbReference>
<sequence length="382" mass="41719">MNKRILSTLVAFGFALQAQTPLKIGVINCATGTQAPIGEYMSNGYKLALEDLQKKGIKVELVIEDDTGKPQVSMSAMEKLVTRDRVAGVVGPYSSACANAVSKLAEKYKVPLLVPVASKEDITRQNQKFVYRLSATTEDYAEILISMAQKLGKPKTMVILNENTDFGTSGAKSAKAYAAQVGIQVVMEEAYASGSPDYRSTLAKIKGVKPDLVFMVSYVADGILLMRQAREVGLSPQAFLGAGAGFASSEFAREQAISNNVFSSTQWTTDVNWPGAKEFGKRYKAKFGKEEVPYHAANAYASMMVMAEAAAKVGGDREKLCAALNDGKWNGIMGPVQFVDYNGYTNQNKHQMLVEQIQNGKHETVWPPEYGTKKPVFPFKWK</sequence>
<accession>A0A9D7XIE9</accession>
<reference evidence="4" key="1">
    <citation type="submission" date="2020-10" db="EMBL/GenBank/DDBJ databases">
        <title>Connecting structure to function with the recovery of over 1000 high-quality activated sludge metagenome-assembled genomes encoding full-length rRNA genes using long-read sequencing.</title>
        <authorList>
            <person name="Singleton C.M."/>
            <person name="Petriglieri F."/>
            <person name="Kristensen J.M."/>
            <person name="Kirkegaard R.H."/>
            <person name="Michaelsen T.Y."/>
            <person name="Andersen M.H."/>
            <person name="Karst S.M."/>
            <person name="Dueholm M.S."/>
            <person name="Nielsen P.H."/>
            <person name="Albertsen M."/>
        </authorList>
    </citation>
    <scope>NUCLEOTIDE SEQUENCE</scope>
    <source>
        <strain evidence="4">Skiv_18-Q3-R9-52_MAXAC.067</strain>
    </source>
</reference>
<dbReference type="PANTHER" id="PTHR30483">
    <property type="entry name" value="LEUCINE-SPECIFIC-BINDING PROTEIN"/>
    <property type="match status" value="1"/>
</dbReference>
<evidence type="ECO:0000256" key="1">
    <source>
        <dbReference type="ARBA" id="ARBA00010062"/>
    </source>
</evidence>
<keyword evidence="2" id="KW-0732">Signal</keyword>
<dbReference type="PANTHER" id="PTHR30483:SF37">
    <property type="entry name" value="ABC TRANSPORTER SUBSTRATE-BINDING PROTEIN"/>
    <property type="match status" value="1"/>
</dbReference>
<feature type="domain" description="Leucine-binding protein" evidence="3">
    <location>
        <begin position="21"/>
        <end position="360"/>
    </location>
</feature>
<dbReference type="Pfam" id="PF13458">
    <property type="entry name" value="Peripla_BP_6"/>
    <property type="match status" value="1"/>
</dbReference>
<evidence type="ECO:0000313" key="5">
    <source>
        <dbReference type="Proteomes" id="UP000886657"/>
    </source>
</evidence>
<dbReference type="Gene3D" id="3.40.50.2300">
    <property type="match status" value="2"/>
</dbReference>
<evidence type="ECO:0000313" key="4">
    <source>
        <dbReference type="EMBL" id="MBK9796623.1"/>
    </source>
</evidence>
<name>A0A9D7XIE9_9BACT</name>
<evidence type="ECO:0000256" key="2">
    <source>
        <dbReference type="ARBA" id="ARBA00022729"/>
    </source>
</evidence>
<evidence type="ECO:0000259" key="3">
    <source>
        <dbReference type="Pfam" id="PF13458"/>
    </source>
</evidence>
<comment type="similarity">
    <text evidence="1">Belongs to the leucine-binding protein family.</text>
</comment>